<feature type="chain" id="PRO_5046193007" evidence="9">
    <location>
        <begin position="26"/>
        <end position="318"/>
    </location>
</feature>
<dbReference type="SUPFAM" id="SSF55486">
    <property type="entry name" value="Metalloproteases ('zincins'), catalytic domain"/>
    <property type="match status" value="1"/>
</dbReference>
<feature type="signal peptide" evidence="9">
    <location>
        <begin position="1"/>
        <end position="25"/>
    </location>
</feature>
<keyword evidence="8" id="KW-1015">Disulfide bond</keyword>
<dbReference type="Gene3D" id="3.40.390.10">
    <property type="entry name" value="Collagenase (Catalytic Domain)"/>
    <property type="match status" value="1"/>
</dbReference>
<evidence type="ECO:0000259" key="10">
    <source>
        <dbReference type="Pfam" id="PF05572"/>
    </source>
</evidence>
<dbReference type="RefSeq" id="WP_272009619.1">
    <property type="nucleotide sequence ID" value="NZ_JAQNDN010000027.1"/>
</dbReference>
<keyword evidence="2" id="KW-0645">Protease</keyword>
<keyword evidence="12" id="KW-1185">Reference proteome</keyword>
<name>A0ABT5BNK5_9BACT</name>
<dbReference type="PROSITE" id="PS51257">
    <property type="entry name" value="PROKAR_LIPOPROTEIN"/>
    <property type="match status" value="1"/>
</dbReference>
<accession>A0ABT5BNK5</accession>
<dbReference type="PANTHER" id="PTHR47466:SF1">
    <property type="entry name" value="METALLOPROTEASE MEP1 (AFU_ORTHOLOGUE AFUA_1G07730)-RELATED"/>
    <property type="match status" value="1"/>
</dbReference>
<evidence type="ECO:0000256" key="4">
    <source>
        <dbReference type="ARBA" id="ARBA00022729"/>
    </source>
</evidence>
<keyword evidence="5" id="KW-0378">Hydrolase</keyword>
<evidence type="ECO:0000256" key="3">
    <source>
        <dbReference type="ARBA" id="ARBA00022723"/>
    </source>
</evidence>
<dbReference type="EMBL" id="JAQNDN010000027">
    <property type="protein sequence ID" value="MDC0674963.1"/>
    <property type="molecule type" value="Genomic_DNA"/>
</dbReference>
<evidence type="ECO:0000256" key="8">
    <source>
        <dbReference type="ARBA" id="ARBA00023157"/>
    </source>
</evidence>
<keyword evidence="3" id="KW-0479">Metal-binding</keyword>
<gene>
    <name evidence="11" type="ORF">POL58_44865</name>
</gene>
<evidence type="ECO:0000256" key="5">
    <source>
        <dbReference type="ARBA" id="ARBA00022801"/>
    </source>
</evidence>
<dbReference type="Proteomes" id="UP001217838">
    <property type="component" value="Unassembled WGS sequence"/>
</dbReference>
<comment type="similarity">
    <text evidence="1">Belongs to the peptidase M43B family.</text>
</comment>
<evidence type="ECO:0000256" key="6">
    <source>
        <dbReference type="ARBA" id="ARBA00022833"/>
    </source>
</evidence>
<comment type="caution">
    <text evidence="11">The sequence shown here is derived from an EMBL/GenBank/DDBJ whole genome shotgun (WGS) entry which is preliminary data.</text>
</comment>
<dbReference type="InterPro" id="IPR008754">
    <property type="entry name" value="Peptidase_M43"/>
</dbReference>
<dbReference type="InterPro" id="IPR024079">
    <property type="entry name" value="MetalloPept_cat_dom_sf"/>
</dbReference>
<dbReference type="GO" id="GO:0008237">
    <property type="term" value="F:metallopeptidase activity"/>
    <property type="evidence" value="ECO:0007669"/>
    <property type="project" value="UniProtKB-KW"/>
</dbReference>
<keyword evidence="7 11" id="KW-0482">Metalloprotease</keyword>
<evidence type="ECO:0000256" key="2">
    <source>
        <dbReference type="ARBA" id="ARBA00022670"/>
    </source>
</evidence>
<dbReference type="CDD" id="cd04275">
    <property type="entry name" value="ZnMc_pappalysin_like"/>
    <property type="match status" value="1"/>
</dbReference>
<dbReference type="PANTHER" id="PTHR47466">
    <property type="match status" value="1"/>
</dbReference>
<dbReference type="Pfam" id="PF05572">
    <property type="entry name" value="Peptidase_M43"/>
    <property type="match status" value="1"/>
</dbReference>
<evidence type="ECO:0000313" key="12">
    <source>
        <dbReference type="Proteomes" id="UP001217838"/>
    </source>
</evidence>
<evidence type="ECO:0000313" key="11">
    <source>
        <dbReference type="EMBL" id="MDC0674963.1"/>
    </source>
</evidence>
<reference evidence="11 12" key="1">
    <citation type="submission" date="2022-11" db="EMBL/GenBank/DDBJ databases">
        <title>Minimal conservation of predation-associated metabolite biosynthetic gene clusters underscores biosynthetic potential of Myxococcota including descriptions for ten novel species: Archangium lansinium sp. nov., Myxococcus landrumus sp. nov., Nannocystis bai.</title>
        <authorList>
            <person name="Ahearne A."/>
            <person name="Stevens C."/>
            <person name="Dowd S."/>
        </authorList>
    </citation>
    <scope>NUCLEOTIDE SEQUENCE [LARGE SCALE GENOMIC DNA]</scope>
    <source>
        <strain evidence="11 12">NCELM</strain>
    </source>
</reference>
<protein>
    <submittedName>
        <fullName evidence="11">Zinc metalloprotease</fullName>
    </submittedName>
</protein>
<organism evidence="11 12">
    <name type="scientific">Nannocystis radixulma</name>
    <dbReference type="NCBI Taxonomy" id="2995305"/>
    <lineage>
        <taxon>Bacteria</taxon>
        <taxon>Pseudomonadati</taxon>
        <taxon>Myxococcota</taxon>
        <taxon>Polyangia</taxon>
        <taxon>Nannocystales</taxon>
        <taxon>Nannocystaceae</taxon>
        <taxon>Nannocystis</taxon>
    </lineage>
</organism>
<proteinExistence type="inferred from homology"/>
<evidence type="ECO:0000256" key="1">
    <source>
        <dbReference type="ARBA" id="ARBA00008721"/>
    </source>
</evidence>
<evidence type="ECO:0000256" key="9">
    <source>
        <dbReference type="SAM" id="SignalP"/>
    </source>
</evidence>
<sequence>MIGPKERMKTTTLWCTMILGACALACDVSDDSTRSEDQDVVVAEDDAWDLCEMDDDACIDDFAADAGFSHGRCGVHPTTFEVAAMEADFLYRFAAGPLPSEATPRAAIPVWVHVIRDNGGNGDVSDAQINQQINLLNTTYGPAGFSFALAGTTRTNNNSWYAMGASAETQAKNTLRRGGKETLNLYTANPSGGLLGWATFPSSYAGNPKYDGVVVLNGSLPGGNAVPYNLGMTGVHEVGHWMGLYHTFQGGCAKQGDLVDDTPPEKSAAFGCPEGRNTCPAAGVDPIHNYMDYTDDACMTNFTAGQATRMKAQMAAYR</sequence>
<keyword evidence="4 9" id="KW-0732">Signal</keyword>
<feature type="domain" description="Peptidase M43 pregnancy-associated plasma-A" evidence="10">
    <location>
        <begin position="196"/>
        <end position="314"/>
    </location>
</feature>
<evidence type="ECO:0000256" key="7">
    <source>
        <dbReference type="ARBA" id="ARBA00023049"/>
    </source>
</evidence>
<keyword evidence="6" id="KW-0862">Zinc</keyword>